<reference evidence="3" key="1">
    <citation type="submission" date="2016-01" db="EMBL/GenBank/DDBJ databases">
        <authorList>
            <person name="Peeters C."/>
        </authorList>
    </citation>
    <scope>NUCLEOTIDE SEQUENCE</scope>
    <source>
        <strain evidence="3">LMG 29321</strain>
    </source>
</reference>
<dbReference type="GO" id="GO:0005507">
    <property type="term" value="F:copper ion binding"/>
    <property type="evidence" value="ECO:0007669"/>
    <property type="project" value="TreeGrafter"/>
</dbReference>
<dbReference type="HAMAP" id="MF_00795">
    <property type="entry name" value="CutC"/>
    <property type="match status" value="1"/>
</dbReference>
<evidence type="ECO:0000313" key="4">
    <source>
        <dbReference type="Proteomes" id="UP000071859"/>
    </source>
</evidence>
<organism evidence="3 4">
    <name type="scientific">Caballeronia calidae</name>
    <dbReference type="NCBI Taxonomy" id="1777139"/>
    <lineage>
        <taxon>Bacteria</taxon>
        <taxon>Pseudomonadati</taxon>
        <taxon>Pseudomonadota</taxon>
        <taxon>Betaproteobacteria</taxon>
        <taxon>Burkholderiales</taxon>
        <taxon>Burkholderiaceae</taxon>
        <taxon>Caballeronia</taxon>
    </lineage>
</organism>
<dbReference type="Proteomes" id="UP000071859">
    <property type="component" value="Unassembled WGS sequence"/>
</dbReference>
<evidence type="ECO:0000256" key="2">
    <source>
        <dbReference type="HAMAP-Rule" id="MF_00795"/>
    </source>
</evidence>
<dbReference type="PANTHER" id="PTHR12598:SF0">
    <property type="entry name" value="COPPER HOMEOSTASIS PROTEIN CUTC HOMOLOG"/>
    <property type="match status" value="1"/>
</dbReference>
<comment type="similarity">
    <text evidence="1 2">Belongs to the CutC family.</text>
</comment>
<keyword evidence="4" id="KW-1185">Reference proteome</keyword>
<name>A0A157ZXA8_9BURK</name>
<dbReference type="Gene3D" id="3.20.20.380">
    <property type="entry name" value="Copper homeostasis (CutC) domain"/>
    <property type="match status" value="1"/>
</dbReference>
<keyword evidence="2" id="KW-0963">Cytoplasm</keyword>
<dbReference type="OrthoDB" id="9815677at2"/>
<dbReference type="PANTHER" id="PTHR12598">
    <property type="entry name" value="COPPER HOMEOSTASIS PROTEIN CUTC"/>
    <property type="match status" value="1"/>
</dbReference>
<dbReference type="InterPro" id="IPR036822">
    <property type="entry name" value="CutC-like_dom_sf"/>
</dbReference>
<dbReference type="EMBL" id="FCOX02000003">
    <property type="protein sequence ID" value="SAK50161.1"/>
    <property type="molecule type" value="Genomic_DNA"/>
</dbReference>
<dbReference type="RefSeq" id="WP_062602919.1">
    <property type="nucleotide sequence ID" value="NZ_FCOX02000003.1"/>
</dbReference>
<protein>
    <recommendedName>
        <fullName evidence="2">PF03932 family protein CutC</fullName>
    </recommendedName>
</protein>
<dbReference type="GO" id="GO:0005737">
    <property type="term" value="C:cytoplasm"/>
    <property type="evidence" value="ECO:0007669"/>
    <property type="project" value="UniProtKB-SubCell"/>
</dbReference>
<dbReference type="AlphaFoldDB" id="A0A157ZXA8"/>
<evidence type="ECO:0000313" key="3">
    <source>
        <dbReference type="EMBL" id="SAK50161.1"/>
    </source>
</evidence>
<accession>A0A157ZXA8</accession>
<comment type="subcellular location">
    <subcellularLocation>
        <location evidence="2">Cytoplasm</location>
    </subcellularLocation>
</comment>
<evidence type="ECO:0000256" key="1">
    <source>
        <dbReference type="ARBA" id="ARBA00007768"/>
    </source>
</evidence>
<comment type="caution">
    <text evidence="3">The sequence shown here is derived from an EMBL/GenBank/DDBJ whole genome shotgun (WGS) entry which is preliminary data.</text>
</comment>
<comment type="caution">
    <text evidence="2">Once thought to be involved in copper homeostasis, experiments in E.coli have shown this is not the case.</text>
</comment>
<proteinExistence type="inferred from homology"/>
<dbReference type="Pfam" id="PF03932">
    <property type="entry name" value="CutC"/>
    <property type="match status" value="1"/>
</dbReference>
<sequence>MILLEVIATTVSDARAAERGGADRLELVTAMGEGGLTPSIGLIESVVDAVRIPVNVIVRPHSRAFVYDADDYAVMLRDVRAIAKTGANAIVVGMLRADGSIDTDGLARVIEAADGVQLTFHRAFDESRDLPAAFDTLLRFDAVTNVLTSGGKPSVLEAEDTIAKLVARATGTRCTVLAGAGLTVDAVAPFVASTLVRAVHFGSGVRVDGKGLAPVDEERVRRVRTSLDAPG</sequence>
<gene>
    <name evidence="2" type="primary">cutC</name>
    <name evidence="3" type="ORF">AWB78_01072</name>
</gene>
<dbReference type="SUPFAM" id="SSF110395">
    <property type="entry name" value="CutC-like"/>
    <property type="match status" value="1"/>
</dbReference>
<dbReference type="InterPro" id="IPR005627">
    <property type="entry name" value="CutC-like"/>
</dbReference>